<keyword evidence="2" id="KW-0238">DNA-binding</keyword>
<dbReference type="AlphaFoldDB" id="A0A9X4RGJ5"/>
<protein>
    <submittedName>
        <fullName evidence="5">MarR family transcriptional regulator</fullName>
    </submittedName>
</protein>
<dbReference type="GO" id="GO:0003677">
    <property type="term" value="F:DNA binding"/>
    <property type="evidence" value="ECO:0007669"/>
    <property type="project" value="UniProtKB-KW"/>
</dbReference>
<dbReference type="PROSITE" id="PS01117">
    <property type="entry name" value="HTH_MARR_1"/>
    <property type="match status" value="1"/>
</dbReference>
<dbReference type="PRINTS" id="PR00598">
    <property type="entry name" value="HTHMARR"/>
</dbReference>
<dbReference type="Pfam" id="PF01047">
    <property type="entry name" value="MarR"/>
    <property type="match status" value="1"/>
</dbReference>
<evidence type="ECO:0000256" key="1">
    <source>
        <dbReference type="ARBA" id="ARBA00023015"/>
    </source>
</evidence>
<keyword evidence="1" id="KW-0805">Transcription regulation</keyword>
<evidence type="ECO:0000259" key="4">
    <source>
        <dbReference type="PROSITE" id="PS50995"/>
    </source>
</evidence>
<evidence type="ECO:0000256" key="2">
    <source>
        <dbReference type="ARBA" id="ARBA00023125"/>
    </source>
</evidence>
<dbReference type="InterPro" id="IPR036390">
    <property type="entry name" value="WH_DNA-bd_sf"/>
</dbReference>
<dbReference type="GO" id="GO:0006950">
    <property type="term" value="P:response to stress"/>
    <property type="evidence" value="ECO:0007669"/>
    <property type="project" value="TreeGrafter"/>
</dbReference>
<name>A0A9X4RGJ5_9ACTN</name>
<keyword evidence="6" id="KW-1185">Reference proteome</keyword>
<organism evidence="5 6">
    <name type="scientific">Speluncibacter jeojiensis</name>
    <dbReference type="NCBI Taxonomy" id="2710754"/>
    <lineage>
        <taxon>Bacteria</taxon>
        <taxon>Bacillati</taxon>
        <taxon>Actinomycetota</taxon>
        <taxon>Actinomycetes</taxon>
        <taxon>Mycobacteriales</taxon>
        <taxon>Speluncibacteraceae</taxon>
        <taxon>Speluncibacter</taxon>
    </lineage>
</organism>
<sequence>MNARTVSPVDDDALAASWHEVMGRYHRLTCALDRALGSAHGLSSSEFDVLEQLYTHDEPKMKMATLAELVHLSQSALSRLVSRLEKDGLLARNVCTTDRRAMWTSLTDAGRRRYEEARPTHRSTLRADVAVCTADAAFTCDGR</sequence>
<gene>
    <name evidence="5" type="ORF">NVS88_05905</name>
</gene>
<accession>A0A9X4RGJ5</accession>
<comment type="caution">
    <text evidence="5">The sequence shown here is derived from an EMBL/GenBank/DDBJ whole genome shotgun (WGS) entry which is preliminary data.</text>
</comment>
<proteinExistence type="predicted"/>
<dbReference type="InterPro" id="IPR036388">
    <property type="entry name" value="WH-like_DNA-bd_sf"/>
</dbReference>
<evidence type="ECO:0000313" key="6">
    <source>
        <dbReference type="Proteomes" id="UP001152755"/>
    </source>
</evidence>
<dbReference type="EMBL" id="JANRHA010000003">
    <property type="protein sequence ID" value="MDG3014091.1"/>
    <property type="molecule type" value="Genomic_DNA"/>
</dbReference>
<dbReference type="SUPFAM" id="SSF46785">
    <property type="entry name" value="Winged helix' DNA-binding domain"/>
    <property type="match status" value="1"/>
</dbReference>
<reference evidence="5" key="1">
    <citation type="submission" date="2022-08" db="EMBL/GenBank/DDBJ databases">
        <title>Genome analysis of Corynebacteriales strain.</title>
        <authorList>
            <person name="Lee S.D."/>
        </authorList>
    </citation>
    <scope>NUCLEOTIDE SEQUENCE</scope>
    <source>
        <strain evidence="5">D3-21</strain>
    </source>
</reference>
<dbReference type="SMART" id="SM00347">
    <property type="entry name" value="HTH_MARR"/>
    <property type="match status" value="1"/>
</dbReference>
<dbReference type="InterPro" id="IPR023187">
    <property type="entry name" value="Tscrpt_reg_MarR-type_CS"/>
</dbReference>
<dbReference type="PROSITE" id="PS50995">
    <property type="entry name" value="HTH_MARR_2"/>
    <property type="match status" value="1"/>
</dbReference>
<evidence type="ECO:0000256" key="3">
    <source>
        <dbReference type="ARBA" id="ARBA00023163"/>
    </source>
</evidence>
<dbReference type="InterPro" id="IPR039422">
    <property type="entry name" value="MarR/SlyA-like"/>
</dbReference>
<dbReference type="RefSeq" id="WP_277831951.1">
    <property type="nucleotide sequence ID" value="NZ_JAAIVF010000002.1"/>
</dbReference>
<keyword evidence="3" id="KW-0804">Transcription</keyword>
<dbReference type="GO" id="GO:0003700">
    <property type="term" value="F:DNA-binding transcription factor activity"/>
    <property type="evidence" value="ECO:0007669"/>
    <property type="project" value="InterPro"/>
</dbReference>
<dbReference type="Gene3D" id="1.10.10.10">
    <property type="entry name" value="Winged helix-like DNA-binding domain superfamily/Winged helix DNA-binding domain"/>
    <property type="match status" value="1"/>
</dbReference>
<dbReference type="InterPro" id="IPR000835">
    <property type="entry name" value="HTH_MarR-typ"/>
</dbReference>
<dbReference type="PANTHER" id="PTHR33164">
    <property type="entry name" value="TRANSCRIPTIONAL REGULATOR, MARR FAMILY"/>
    <property type="match status" value="1"/>
</dbReference>
<feature type="domain" description="HTH marR-type" evidence="4">
    <location>
        <begin position="18"/>
        <end position="143"/>
    </location>
</feature>
<evidence type="ECO:0000313" key="5">
    <source>
        <dbReference type="EMBL" id="MDG3014091.1"/>
    </source>
</evidence>
<dbReference type="Proteomes" id="UP001152755">
    <property type="component" value="Unassembled WGS sequence"/>
</dbReference>
<dbReference type="PANTHER" id="PTHR33164:SF99">
    <property type="entry name" value="MARR FAMILY REGULATORY PROTEIN"/>
    <property type="match status" value="1"/>
</dbReference>